<reference evidence="7" key="1">
    <citation type="submission" date="2023-01" db="EMBL/GenBank/DDBJ databases">
        <title>Whole genome sequence of Paucibacter sp. S2-9 isolated from pond sediment.</title>
        <authorList>
            <person name="Jung J.Y."/>
        </authorList>
    </citation>
    <scope>NUCLEOTIDE SEQUENCE</scope>
    <source>
        <strain evidence="7">S2-9</strain>
    </source>
</reference>
<evidence type="ECO:0000256" key="2">
    <source>
        <dbReference type="ARBA" id="ARBA00022692"/>
    </source>
</evidence>
<evidence type="ECO:0000256" key="3">
    <source>
        <dbReference type="ARBA" id="ARBA00022989"/>
    </source>
</evidence>
<dbReference type="Pfam" id="PF05128">
    <property type="entry name" value="DUF697"/>
    <property type="match status" value="1"/>
</dbReference>
<feature type="region of interest" description="Disordered" evidence="5">
    <location>
        <begin position="344"/>
        <end position="369"/>
    </location>
</feature>
<evidence type="ECO:0000313" key="8">
    <source>
        <dbReference type="Proteomes" id="UP001177769"/>
    </source>
</evidence>
<evidence type="ECO:0000313" key="7">
    <source>
        <dbReference type="EMBL" id="WIT13848.1"/>
    </source>
</evidence>
<name>A0AA95NJW5_9BURK</name>
<dbReference type="EMBL" id="CP116346">
    <property type="protein sequence ID" value="WIT13848.1"/>
    <property type="molecule type" value="Genomic_DNA"/>
</dbReference>
<keyword evidence="2 6" id="KW-0812">Transmembrane</keyword>
<protein>
    <submittedName>
        <fullName evidence="7">DUF697 domain-containing protein</fullName>
    </submittedName>
</protein>
<evidence type="ECO:0000256" key="4">
    <source>
        <dbReference type="ARBA" id="ARBA00023136"/>
    </source>
</evidence>
<dbReference type="InterPro" id="IPR021147">
    <property type="entry name" value="DUF697"/>
</dbReference>
<keyword evidence="3 6" id="KW-1133">Transmembrane helix</keyword>
<proteinExistence type="predicted"/>
<feature type="transmembrane region" description="Helical" evidence="6">
    <location>
        <begin position="44"/>
        <end position="66"/>
    </location>
</feature>
<evidence type="ECO:0000256" key="6">
    <source>
        <dbReference type="SAM" id="Phobius"/>
    </source>
</evidence>
<dbReference type="AlphaFoldDB" id="A0AA95NJW5"/>
<accession>A0AA95NJW5</accession>
<keyword evidence="8" id="KW-1185">Reference proteome</keyword>
<organism evidence="7 8">
    <name type="scientific">Paucibacter sediminis</name>
    <dbReference type="NCBI Taxonomy" id="3019553"/>
    <lineage>
        <taxon>Bacteria</taxon>
        <taxon>Pseudomonadati</taxon>
        <taxon>Pseudomonadota</taxon>
        <taxon>Betaproteobacteria</taxon>
        <taxon>Burkholderiales</taxon>
        <taxon>Sphaerotilaceae</taxon>
        <taxon>Roseateles</taxon>
    </lineage>
</organism>
<comment type="subcellular location">
    <subcellularLocation>
        <location evidence="1">Membrane</location>
        <topology evidence="1">Multi-pass membrane protein</topology>
    </subcellularLocation>
</comment>
<dbReference type="GO" id="GO:0016020">
    <property type="term" value="C:membrane"/>
    <property type="evidence" value="ECO:0007669"/>
    <property type="project" value="UniProtKB-SubCell"/>
</dbReference>
<dbReference type="RefSeq" id="WP_285234967.1">
    <property type="nucleotide sequence ID" value="NZ_CP116346.1"/>
</dbReference>
<dbReference type="Proteomes" id="UP001177769">
    <property type="component" value="Chromosome"/>
</dbReference>
<gene>
    <name evidence="7" type="ORF">PFX98_09555</name>
</gene>
<keyword evidence="4 6" id="KW-0472">Membrane</keyword>
<sequence>MSKSLKQILAALAVLVLAYTGASVLVTITQLAGAADRVHFGAGQYVFWCLLSLFATLAATPAVLYFRLPKPLTPPVNQDEPAYGDYLQLVLQSLRRNPRLDSQNLKGTSDIPVALEVLGSLADETALKAASETFVSTALMQNGRLDGLLVLASQLRLVWRIMSIYHLRPAPRQALYVYANVGGALLVATSIEDVDFAEITSPLLSAVAPSLATSVPGLGGLSRMLGNSLANGAANAFLTLRVAMLTKQYCQALVRPEPNSVRKSATLDAFALLAIVSRDSGARVVKAMLKGAGGMLSNAASVTAQGLAKTMASGANAAGDQVRKVGQTVGRVVNASTEGARHLGGKMARLGRKSAEVDSEPPASPTQDS</sequence>
<evidence type="ECO:0000256" key="1">
    <source>
        <dbReference type="ARBA" id="ARBA00004141"/>
    </source>
</evidence>
<evidence type="ECO:0000256" key="5">
    <source>
        <dbReference type="SAM" id="MobiDB-lite"/>
    </source>
</evidence>
<dbReference type="KEGG" id="pais:PFX98_09555"/>